<protein>
    <submittedName>
        <fullName evidence="1">Uncharacterized protein</fullName>
    </submittedName>
</protein>
<dbReference type="STRING" id="283737.SAMN05660453_0759"/>
<organism evidence="1 2">
    <name type="scientific">Fructobacillus durionis</name>
    <dbReference type="NCBI Taxonomy" id="283737"/>
    <lineage>
        <taxon>Bacteria</taxon>
        <taxon>Bacillati</taxon>
        <taxon>Bacillota</taxon>
        <taxon>Bacilli</taxon>
        <taxon>Lactobacillales</taxon>
        <taxon>Lactobacillaceae</taxon>
        <taxon>Fructobacillus</taxon>
    </lineage>
</organism>
<dbReference type="AlphaFoldDB" id="A0A1I1FCF7"/>
<evidence type="ECO:0000313" key="1">
    <source>
        <dbReference type="EMBL" id="SFB97149.1"/>
    </source>
</evidence>
<proteinExistence type="predicted"/>
<name>A0A1I1FCF7_9LACO</name>
<accession>A0A1I1FCF7</accession>
<sequence>MIKNCESAGKNLDEIIVNTAVDYQSVEFQRIRQNANQKISNRLFANKDIQMVLRMLADT</sequence>
<dbReference type="RefSeq" id="WP_091502219.1">
    <property type="nucleotide sequence ID" value="NZ_FOLI01000002.1"/>
</dbReference>
<reference evidence="2" key="1">
    <citation type="submission" date="2016-10" db="EMBL/GenBank/DDBJ databases">
        <authorList>
            <person name="Varghese N."/>
            <person name="Submissions S."/>
        </authorList>
    </citation>
    <scope>NUCLEOTIDE SEQUENCE [LARGE SCALE GENOMIC DNA]</scope>
    <source>
        <strain evidence="2">DSM 19113</strain>
    </source>
</reference>
<gene>
    <name evidence="1" type="ORF">SAMN05660453_0759</name>
</gene>
<dbReference type="Proteomes" id="UP000199376">
    <property type="component" value="Unassembled WGS sequence"/>
</dbReference>
<dbReference type="EMBL" id="FOLI01000002">
    <property type="protein sequence ID" value="SFB97149.1"/>
    <property type="molecule type" value="Genomic_DNA"/>
</dbReference>
<evidence type="ECO:0000313" key="2">
    <source>
        <dbReference type="Proteomes" id="UP000199376"/>
    </source>
</evidence>
<keyword evidence="2" id="KW-1185">Reference proteome</keyword>